<dbReference type="InterPro" id="IPR003591">
    <property type="entry name" value="Leu-rich_rpt_typical-subtyp"/>
</dbReference>
<dbReference type="SMART" id="SM00364">
    <property type="entry name" value="LRR_BAC"/>
    <property type="match status" value="6"/>
</dbReference>
<dbReference type="SMART" id="SM00082">
    <property type="entry name" value="LRRCT"/>
    <property type="match status" value="1"/>
</dbReference>
<keyword evidence="4" id="KW-0325">Glycoprotein</keyword>
<name>A0A9N7YGC9_PLEPL</name>
<protein>
    <recommendedName>
        <fullName evidence="6">LRRCT domain-containing protein</fullName>
    </recommendedName>
</protein>
<evidence type="ECO:0000256" key="2">
    <source>
        <dbReference type="ARBA" id="ARBA00022729"/>
    </source>
</evidence>
<evidence type="ECO:0000256" key="4">
    <source>
        <dbReference type="ARBA" id="ARBA00023180"/>
    </source>
</evidence>
<dbReference type="InterPro" id="IPR050467">
    <property type="entry name" value="LRFN"/>
</dbReference>
<dbReference type="SUPFAM" id="SSF52058">
    <property type="entry name" value="L domain-like"/>
    <property type="match status" value="1"/>
</dbReference>
<accession>A0A9N7YGC9</accession>
<dbReference type="PRINTS" id="PR00019">
    <property type="entry name" value="LEURICHRPT"/>
</dbReference>
<dbReference type="SMART" id="SM00369">
    <property type="entry name" value="LRR_TYP"/>
    <property type="match status" value="8"/>
</dbReference>
<evidence type="ECO:0000313" key="7">
    <source>
        <dbReference type="EMBL" id="CAB1424561.1"/>
    </source>
</evidence>
<evidence type="ECO:0000256" key="5">
    <source>
        <dbReference type="SAM" id="SignalP"/>
    </source>
</evidence>
<keyword evidence="3" id="KW-0677">Repeat</keyword>
<proteinExistence type="predicted"/>
<evidence type="ECO:0000313" key="8">
    <source>
        <dbReference type="Proteomes" id="UP001153269"/>
    </source>
</evidence>
<organism evidence="7 8">
    <name type="scientific">Pleuronectes platessa</name>
    <name type="common">European plaice</name>
    <dbReference type="NCBI Taxonomy" id="8262"/>
    <lineage>
        <taxon>Eukaryota</taxon>
        <taxon>Metazoa</taxon>
        <taxon>Chordata</taxon>
        <taxon>Craniata</taxon>
        <taxon>Vertebrata</taxon>
        <taxon>Euteleostomi</taxon>
        <taxon>Actinopterygii</taxon>
        <taxon>Neopterygii</taxon>
        <taxon>Teleostei</taxon>
        <taxon>Neoteleostei</taxon>
        <taxon>Acanthomorphata</taxon>
        <taxon>Carangaria</taxon>
        <taxon>Pleuronectiformes</taxon>
        <taxon>Pleuronectoidei</taxon>
        <taxon>Pleuronectidae</taxon>
        <taxon>Pleuronectes</taxon>
    </lineage>
</organism>
<gene>
    <name evidence="7" type="ORF">PLEPLA_LOCUS12489</name>
</gene>
<dbReference type="PROSITE" id="PS51450">
    <property type="entry name" value="LRR"/>
    <property type="match status" value="1"/>
</dbReference>
<keyword evidence="2 5" id="KW-0732">Signal</keyword>
<feature type="chain" id="PRO_5040370123" description="LRRCT domain-containing protein" evidence="5">
    <location>
        <begin position="40"/>
        <end position="354"/>
    </location>
</feature>
<dbReference type="InterPro" id="IPR032675">
    <property type="entry name" value="LRR_dom_sf"/>
</dbReference>
<feature type="signal peptide" evidence="5">
    <location>
        <begin position="1"/>
        <end position="39"/>
    </location>
</feature>
<keyword evidence="8" id="KW-1185">Reference proteome</keyword>
<reference evidence="7" key="1">
    <citation type="submission" date="2020-03" db="EMBL/GenBank/DDBJ databases">
        <authorList>
            <person name="Weist P."/>
        </authorList>
    </citation>
    <scope>NUCLEOTIDE SEQUENCE</scope>
</reference>
<dbReference type="PANTHER" id="PTHR45842">
    <property type="entry name" value="SYNAPTIC ADHESION-LIKE MOLECULE SALM"/>
    <property type="match status" value="1"/>
</dbReference>
<dbReference type="AlphaFoldDB" id="A0A9N7YGC9"/>
<dbReference type="Proteomes" id="UP001153269">
    <property type="component" value="Unassembled WGS sequence"/>
</dbReference>
<keyword evidence="1" id="KW-0433">Leucine-rich repeat</keyword>
<dbReference type="PANTHER" id="PTHR45842:SF12">
    <property type="entry name" value="KEKKON 5, ISOFORM A"/>
    <property type="match status" value="1"/>
</dbReference>
<dbReference type="InterPro" id="IPR000483">
    <property type="entry name" value="Cys-rich_flank_reg_C"/>
</dbReference>
<sequence>MFSTLPIKQSPCSNRGSSAFPPSVVKMNLWLLLSVAVLAECRYSCPDLCSCSLRPSEVICSRSSLTHFPVEGLSNITVRLSIQSTDLTHVTARHLSVVPLLNELQLYHNNLTSLPSDLLKGVPLLNTLDLTGNQLDHLPPDVFSHASLHNLVLKNNRIEKVDAEWFSPNSSLISLDLSGNRLTGVPSALLRKLPHLQSLDLSDNNLQELQADALKNLHHLEMLNLAGNVLTSLRPATFTHNLKLSKLFLQENHLRDLPATLLRGLRHLELLLLNQNQLQCLPSGFLDEGGSSFRVILAGNPWVCDEKIESLKKWLTVHPQNVVFLEEVTCAGPEALKHRQVASLTDSELLSSKI</sequence>
<dbReference type="Pfam" id="PF01463">
    <property type="entry name" value="LRRCT"/>
    <property type="match status" value="1"/>
</dbReference>
<comment type="caution">
    <text evidence="7">The sequence shown here is derived from an EMBL/GenBank/DDBJ whole genome shotgun (WGS) entry which is preliminary data.</text>
</comment>
<dbReference type="InterPro" id="IPR001611">
    <property type="entry name" value="Leu-rich_rpt"/>
</dbReference>
<dbReference type="EMBL" id="CADEAL010000739">
    <property type="protein sequence ID" value="CAB1424561.1"/>
    <property type="molecule type" value="Genomic_DNA"/>
</dbReference>
<dbReference type="Pfam" id="PF13855">
    <property type="entry name" value="LRR_8"/>
    <property type="match status" value="2"/>
</dbReference>
<evidence type="ECO:0000256" key="3">
    <source>
        <dbReference type="ARBA" id="ARBA00022737"/>
    </source>
</evidence>
<feature type="domain" description="LRRCT" evidence="6">
    <location>
        <begin position="300"/>
        <end position="353"/>
    </location>
</feature>
<evidence type="ECO:0000259" key="6">
    <source>
        <dbReference type="SMART" id="SM00082"/>
    </source>
</evidence>
<dbReference type="Gene3D" id="3.80.10.10">
    <property type="entry name" value="Ribonuclease Inhibitor"/>
    <property type="match status" value="2"/>
</dbReference>
<evidence type="ECO:0000256" key="1">
    <source>
        <dbReference type="ARBA" id="ARBA00022614"/>
    </source>
</evidence>